<dbReference type="OrthoDB" id="1475929at2759"/>
<reference evidence="3" key="1">
    <citation type="submission" date="2022-01" db="EMBL/GenBank/DDBJ databases">
        <authorList>
            <person name="King R."/>
        </authorList>
    </citation>
    <scope>NUCLEOTIDE SEQUENCE</scope>
</reference>
<feature type="region of interest" description="Disordered" evidence="1">
    <location>
        <begin position="223"/>
        <end position="256"/>
    </location>
</feature>
<feature type="domain" description="Myb/SANT-like DNA-binding" evidence="2">
    <location>
        <begin position="124"/>
        <end position="211"/>
    </location>
</feature>
<dbReference type="EMBL" id="OU892277">
    <property type="protein sequence ID" value="CAG9759836.1"/>
    <property type="molecule type" value="Genomic_DNA"/>
</dbReference>
<protein>
    <recommendedName>
        <fullName evidence="2">Myb/SANT-like DNA-binding domain-containing protein</fullName>
    </recommendedName>
</protein>
<sequence>MGTLKEVIDKDLAHGHVCLLKAQDVVIDFEKKTVSAQKKKMDTCQPQPVAGCSYKTYESSLSAAHISQDSGEEPLCLDDSISDMNNFNTEICGTEKQISKTQANHDEVQALVQPLLSNITREIQWSDGSIMLLIAAYKDSREKFSSPLYNKKKVWELISQSLAKQGVFKSATECDEKWRNLKKHYDKILTERNMTGNSAIFWRFFEDFQEIYFRDPRFQPVATCSSSGGYKRRADSENSDENSACGSKSLFEKKKG</sequence>
<accession>A0A9N9QDD2</accession>
<dbReference type="PANTHER" id="PTHR47595">
    <property type="entry name" value="HEAT SHOCK 70 KDA PROTEIN 14"/>
    <property type="match status" value="1"/>
</dbReference>
<organism evidence="3 4">
    <name type="scientific">Ceutorhynchus assimilis</name>
    <name type="common">cabbage seed weevil</name>
    <dbReference type="NCBI Taxonomy" id="467358"/>
    <lineage>
        <taxon>Eukaryota</taxon>
        <taxon>Metazoa</taxon>
        <taxon>Ecdysozoa</taxon>
        <taxon>Arthropoda</taxon>
        <taxon>Hexapoda</taxon>
        <taxon>Insecta</taxon>
        <taxon>Pterygota</taxon>
        <taxon>Neoptera</taxon>
        <taxon>Endopterygota</taxon>
        <taxon>Coleoptera</taxon>
        <taxon>Polyphaga</taxon>
        <taxon>Cucujiformia</taxon>
        <taxon>Curculionidae</taxon>
        <taxon>Ceutorhynchinae</taxon>
        <taxon>Ceutorhynchus</taxon>
    </lineage>
</organism>
<evidence type="ECO:0000259" key="2">
    <source>
        <dbReference type="Pfam" id="PF13837"/>
    </source>
</evidence>
<gene>
    <name evidence="3" type="ORF">CEUTPL_LOCUS577</name>
</gene>
<dbReference type="AlphaFoldDB" id="A0A9N9QDD2"/>
<dbReference type="InterPro" id="IPR044822">
    <property type="entry name" value="Myb_DNA-bind_4"/>
</dbReference>
<dbReference type="Pfam" id="PF13837">
    <property type="entry name" value="Myb_DNA-bind_4"/>
    <property type="match status" value="1"/>
</dbReference>
<name>A0A9N9QDD2_9CUCU</name>
<keyword evidence="4" id="KW-1185">Reference proteome</keyword>
<evidence type="ECO:0000256" key="1">
    <source>
        <dbReference type="SAM" id="MobiDB-lite"/>
    </source>
</evidence>
<evidence type="ECO:0000313" key="3">
    <source>
        <dbReference type="EMBL" id="CAG9759836.1"/>
    </source>
</evidence>
<dbReference type="Gene3D" id="1.10.10.60">
    <property type="entry name" value="Homeodomain-like"/>
    <property type="match status" value="1"/>
</dbReference>
<dbReference type="Proteomes" id="UP001152799">
    <property type="component" value="Chromosome 1"/>
</dbReference>
<proteinExistence type="predicted"/>
<evidence type="ECO:0000313" key="4">
    <source>
        <dbReference type="Proteomes" id="UP001152799"/>
    </source>
</evidence>
<dbReference type="PANTHER" id="PTHR47595:SF1">
    <property type="entry name" value="MYB_SANT-LIKE DNA-BINDING DOMAIN-CONTAINING PROTEIN"/>
    <property type="match status" value="1"/>
</dbReference>